<protein>
    <recommendedName>
        <fullName evidence="3">Spd198 protein</fullName>
    </recommendedName>
</protein>
<dbReference type="Proteomes" id="UP000582643">
    <property type="component" value="Unassembled WGS sequence"/>
</dbReference>
<comment type="caution">
    <text evidence="1">The sequence shown here is derived from an EMBL/GenBank/DDBJ whole genome shotgun (WGS) entry which is preliminary data.</text>
</comment>
<proteinExistence type="predicted"/>
<reference evidence="1 2" key="1">
    <citation type="submission" date="2020-08" db="EMBL/GenBank/DDBJ databases">
        <title>Genomic Encyclopedia of Type Strains, Phase III (KMG-III): the genomes of soil and plant-associated and newly described type strains.</title>
        <authorList>
            <person name="Whitman W."/>
        </authorList>
    </citation>
    <scope>NUCLEOTIDE SEQUENCE [LARGE SCALE GENOMIC DNA]</scope>
    <source>
        <strain evidence="1 2">SFB5A</strain>
    </source>
</reference>
<gene>
    <name evidence="1" type="ORF">GGE06_005964</name>
</gene>
<dbReference type="Pfam" id="PF19698">
    <property type="entry name" value="DUF6197"/>
    <property type="match status" value="1"/>
</dbReference>
<evidence type="ECO:0008006" key="3">
    <source>
        <dbReference type="Google" id="ProtNLM"/>
    </source>
</evidence>
<sequence length="192" mass="20648">MAASTATRPAELTVDAASLIADIEAYLADQAPKTAHPLVTKTTAQLVAEALQAPAEAPGDTTPALTAPARWWRIIPDWALALTPARRLHGAGRAITVEQHLELTALVLQQYGHHRGGLRSRGGARCILGAQAVLYRLGYGDENTAIAAGKAMQNVLRSRGIDDPYHCWNDRPERTEGEVLHLIREATHTSNG</sequence>
<dbReference type="EMBL" id="JACHJY010000009">
    <property type="protein sequence ID" value="MBB4985014.1"/>
    <property type="molecule type" value="Genomic_DNA"/>
</dbReference>
<keyword evidence="2" id="KW-1185">Reference proteome</keyword>
<accession>A0A7W7U4U2</accession>
<evidence type="ECO:0000313" key="2">
    <source>
        <dbReference type="Proteomes" id="UP000582643"/>
    </source>
</evidence>
<organism evidence="1 2">
    <name type="scientific">Streptomyces nymphaeiformis</name>
    <dbReference type="NCBI Taxonomy" id="2663842"/>
    <lineage>
        <taxon>Bacteria</taxon>
        <taxon>Bacillati</taxon>
        <taxon>Actinomycetota</taxon>
        <taxon>Actinomycetes</taxon>
        <taxon>Kitasatosporales</taxon>
        <taxon>Streptomycetaceae</taxon>
        <taxon>Streptomyces</taxon>
    </lineage>
</organism>
<dbReference type="RefSeq" id="WP_184932241.1">
    <property type="nucleotide sequence ID" value="NZ_JACHJY010000009.1"/>
</dbReference>
<evidence type="ECO:0000313" key="1">
    <source>
        <dbReference type="EMBL" id="MBB4985014.1"/>
    </source>
</evidence>
<name>A0A7W7U4U2_9ACTN</name>
<dbReference type="InterPro" id="IPR045677">
    <property type="entry name" value="DUF6197"/>
</dbReference>
<dbReference type="AlphaFoldDB" id="A0A7W7U4U2"/>